<feature type="transmembrane region" description="Helical" evidence="1">
    <location>
        <begin position="32"/>
        <end position="65"/>
    </location>
</feature>
<dbReference type="EMBL" id="JAQFWP010000003">
    <property type="protein sequence ID" value="MDA2803513.1"/>
    <property type="molecule type" value="Genomic_DNA"/>
</dbReference>
<feature type="chain" id="PRO_5045643130" evidence="2">
    <location>
        <begin position="23"/>
        <end position="182"/>
    </location>
</feature>
<name>A0ABT4TFM9_9ACTN</name>
<evidence type="ECO:0000256" key="2">
    <source>
        <dbReference type="SAM" id="SignalP"/>
    </source>
</evidence>
<evidence type="ECO:0000256" key="1">
    <source>
        <dbReference type="SAM" id="Phobius"/>
    </source>
</evidence>
<keyword evidence="1" id="KW-0472">Membrane</keyword>
<sequence>MRAVARAAAAVGARLVGPGATAAEYAVVLAAALGGAAVAAAVAAAAGTGAVPSAVVAVVAADTVGGAAANATRAAKRHWHRPGRTAVHHLAFVAAHAVQPAALAVLVPGFGWAAAAASYGLALAGAAAVLAAPGPVRRPVAFGAVCLGTVAAAPLAAGALAWFVPVFLVKLLPAHLLGEAES</sequence>
<feature type="transmembrane region" description="Helical" evidence="1">
    <location>
        <begin position="112"/>
        <end position="133"/>
    </location>
</feature>
<feature type="transmembrane region" description="Helical" evidence="1">
    <location>
        <begin position="140"/>
        <end position="164"/>
    </location>
</feature>
<feature type="signal peptide" evidence="2">
    <location>
        <begin position="1"/>
        <end position="22"/>
    </location>
</feature>
<reference evidence="3" key="1">
    <citation type="submission" date="2023-01" db="EMBL/GenBank/DDBJ databases">
        <title>Draft genome sequence of Nocardiopsis sp. LSu2-4 isolated from halophytes.</title>
        <authorList>
            <person name="Duangmal K."/>
            <person name="Chantavorakit T."/>
        </authorList>
    </citation>
    <scope>NUCLEOTIDE SEQUENCE</scope>
    <source>
        <strain evidence="3">LSu2-4</strain>
    </source>
</reference>
<keyword evidence="1" id="KW-0812">Transmembrane</keyword>
<feature type="transmembrane region" description="Helical" evidence="1">
    <location>
        <begin position="86"/>
        <end position="106"/>
    </location>
</feature>
<keyword evidence="1" id="KW-1133">Transmembrane helix</keyword>
<evidence type="ECO:0000313" key="3">
    <source>
        <dbReference type="EMBL" id="MDA2803513.1"/>
    </source>
</evidence>
<protein>
    <submittedName>
        <fullName evidence="3">Uncharacterized protein</fullName>
    </submittedName>
</protein>
<dbReference type="RefSeq" id="WP_270676002.1">
    <property type="nucleotide sequence ID" value="NZ_JAQFWP010000003.1"/>
</dbReference>
<proteinExistence type="predicted"/>
<organism evidence="3 4">
    <name type="scientific">Nocardiopsis suaedae</name>
    <dbReference type="NCBI Taxonomy" id="3018444"/>
    <lineage>
        <taxon>Bacteria</taxon>
        <taxon>Bacillati</taxon>
        <taxon>Actinomycetota</taxon>
        <taxon>Actinomycetes</taxon>
        <taxon>Streptosporangiales</taxon>
        <taxon>Nocardiopsidaceae</taxon>
        <taxon>Nocardiopsis</taxon>
    </lineage>
</organism>
<dbReference type="Proteomes" id="UP001165685">
    <property type="component" value="Unassembled WGS sequence"/>
</dbReference>
<comment type="caution">
    <text evidence="3">The sequence shown here is derived from an EMBL/GenBank/DDBJ whole genome shotgun (WGS) entry which is preliminary data.</text>
</comment>
<gene>
    <name evidence="3" type="ORF">O4U47_03245</name>
</gene>
<accession>A0ABT4TFM9</accession>
<keyword evidence="4" id="KW-1185">Reference proteome</keyword>
<evidence type="ECO:0000313" key="4">
    <source>
        <dbReference type="Proteomes" id="UP001165685"/>
    </source>
</evidence>
<keyword evidence="2" id="KW-0732">Signal</keyword>